<dbReference type="InterPro" id="IPR001584">
    <property type="entry name" value="Integrase_cat-core"/>
</dbReference>
<keyword evidence="3" id="KW-1185">Reference proteome</keyword>
<sequence>MVDYQAIMSLVFKGLTYEEISDSVGCSRRDVSAVKKTVTTAGISAERFATMTAADIEQLFPDGRKTVSQDYADPHFVSVVEEMKHNRYFTLQQGWVKYLGSTSEQKKYSYSQYCALFSRFAAVTDVVATLQHEPGKAMFVDWVGPTLPVVDTVTGEVSKAYFFVASLPYSGLVFCQAFSTMKQEAWNQALVNALAFIGGVPQLIVPDNARTATHKRTRADNELVVTKSYRQLAEHYQTAIVPARSNKPRDKAHVERMVQAVESRVIGYLASQT</sequence>
<evidence type="ECO:0000259" key="1">
    <source>
        <dbReference type="PROSITE" id="PS50994"/>
    </source>
</evidence>
<comment type="caution">
    <text evidence="2">The sequence shown here is derived from an EMBL/GenBank/DDBJ whole genome shotgun (WGS) entry which is preliminary data.</text>
</comment>
<organism evidence="2 3">
    <name type="scientific">Paeniglutamicibacter terrestris</name>
    <dbReference type="NCBI Taxonomy" id="2723403"/>
    <lineage>
        <taxon>Bacteria</taxon>
        <taxon>Bacillati</taxon>
        <taxon>Actinomycetota</taxon>
        <taxon>Actinomycetes</taxon>
        <taxon>Micrococcales</taxon>
        <taxon>Micrococcaceae</taxon>
        <taxon>Paeniglutamicibacter</taxon>
    </lineage>
</organism>
<name>A0ABX1FYZ9_9MICC</name>
<dbReference type="PROSITE" id="PS50994">
    <property type="entry name" value="INTEGRASE"/>
    <property type="match status" value="1"/>
</dbReference>
<dbReference type="Gene3D" id="3.30.420.10">
    <property type="entry name" value="Ribonuclease H-like superfamily/Ribonuclease H"/>
    <property type="match status" value="1"/>
</dbReference>
<protein>
    <submittedName>
        <fullName evidence="2">IS21 family transposase</fullName>
    </submittedName>
</protein>
<gene>
    <name evidence="2" type="ORF">HED64_00450</name>
</gene>
<dbReference type="InterPro" id="IPR012337">
    <property type="entry name" value="RNaseH-like_sf"/>
</dbReference>
<reference evidence="2 3" key="1">
    <citation type="submission" date="2020-04" db="EMBL/GenBank/DDBJ databases">
        <title>Paeniglutamicibacter sp. ANT13_2, a novel actinomycete isolated from sediment in Antarctica.</title>
        <authorList>
            <person name="Sakdapetsiri C."/>
            <person name="Pinyakong O."/>
        </authorList>
    </citation>
    <scope>NUCLEOTIDE SEQUENCE [LARGE SCALE GENOMIC DNA]</scope>
    <source>
        <strain evidence="2 3">ANT13_2</strain>
    </source>
</reference>
<dbReference type="InterPro" id="IPR036397">
    <property type="entry name" value="RNaseH_sf"/>
</dbReference>
<dbReference type="NCBIfam" id="NF033546">
    <property type="entry name" value="transpos_IS21"/>
    <property type="match status" value="1"/>
</dbReference>
<feature type="domain" description="Integrase catalytic" evidence="1">
    <location>
        <begin position="130"/>
        <end position="273"/>
    </location>
</feature>
<accession>A0ABX1FYZ9</accession>
<dbReference type="SUPFAM" id="SSF53098">
    <property type="entry name" value="Ribonuclease H-like"/>
    <property type="match status" value="1"/>
</dbReference>
<dbReference type="PANTHER" id="PTHR35004:SF8">
    <property type="entry name" value="TRANSPOSASE RV3428C-RELATED"/>
    <property type="match status" value="1"/>
</dbReference>
<dbReference type="Proteomes" id="UP000746595">
    <property type="component" value="Unassembled WGS sequence"/>
</dbReference>
<dbReference type="EMBL" id="JAAWVT010000001">
    <property type="protein sequence ID" value="NKG19173.1"/>
    <property type="molecule type" value="Genomic_DNA"/>
</dbReference>
<evidence type="ECO:0000313" key="2">
    <source>
        <dbReference type="EMBL" id="NKG19173.1"/>
    </source>
</evidence>
<evidence type="ECO:0000313" key="3">
    <source>
        <dbReference type="Proteomes" id="UP000746595"/>
    </source>
</evidence>
<dbReference type="PANTHER" id="PTHR35004">
    <property type="entry name" value="TRANSPOSASE RV3428C-RELATED"/>
    <property type="match status" value="1"/>
</dbReference>
<proteinExistence type="predicted"/>